<dbReference type="Gene3D" id="3.10.450.320">
    <property type="entry name" value="Mitochondrial import inner membrane translocase subunit Tim21"/>
    <property type="match status" value="1"/>
</dbReference>
<evidence type="ECO:0000313" key="3">
    <source>
        <dbReference type="EMBL" id="RZC62924.1"/>
    </source>
</evidence>
<dbReference type="OrthoDB" id="2016421at2759"/>
<dbReference type="AlphaFoldDB" id="A0A4Y7JPA9"/>
<feature type="compositionally biased region" description="Acidic residues" evidence="1">
    <location>
        <begin position="369"/>
        <end position="378"/>
    </location>
</feature>
<sequence length="406" mass="45092">MANHGRRIAEAVFQTRVVRSSSLSQIISSSSSSTVKPNLLNNIITRSIHSSSSSSSVNPISKLPFHEHIFNRNPLSSKLPSTKTILSEMFLKKHSTQQLGFHHRKLVNNNGAGVPLGLGNNTRRFFSIKSGGNSVNKVNLTKSLAGKPMNLLKSTIVSSREAVGLHVEAFWRRNYLSILGAGAFGLCLILWRVMFGIADTFIGFSEGMAKYGFLALSSAMVAFLGLYVRSRFTINPDVVYRIAMRKLNTSAGILEVMGAPLSGTDVRAYVMSSGGLRLKSFKPKIGGKRCFLIFPIRGSERKGLVSVEVKKKNGQYDMKLLAVDVPMSTGPDQRFFLIGDEEEYKVGGGLISELRDPIVKAMAATKEFEELDEKEEDEERKLEEAERKLEEAERKNREEIEQLEKR</sequence>
<dbReference type="Gramene" id="RZC62924">
    <property type="protein sequence ID" value="RZC62924"/>
    <property type="gene ID" value="C5167_024682"/>
</dbReference>
<keyword evidence="2" id="KW-0812">Transmembrane</keyword>
<dbReference type="PANTHER" id="PTHR36354:SF2">
    <property type="entry name" value="IMPORT INNER MEMBRANE TRANSLOCASE SUBUNIT"/>
    <property type="match status" value="1"/>
</dbReference>
<feature type="region of interest" description="Disordered" evidence="1">
    <location>
        <begin position="369"/>
        <end position="406"/>
    </location>
</feature>
<evidence type="ECO:0000313" key="4">
    <source>
        <dbReference type="Proteomes" id="UP000316621"/>
    </source>
</evidence>
<feature type="transmembrane region" description="Helical" evidence="2">
    <location>
        <begin position="209"/>
        <end position="228"/>
    </location>
</feature>
<proteinExistence type="predicted"/>
<dbReference type="Proteomes" id="UP000316621">
    <property type="component" value="Chromosome 5"/>
</dbReference>
<accession>A0A4Y7JPA9</accession>
<dbReference type="PANTHER" id="PTHR36354">
    <property type="entry name" value="IMPORT INNER MEMBRANE TRANSLOCASE SUBUNIT"/>
    <property type="match status" value="1"/>
</dbReference>
<dbReference type="InterPro" id="IPR038552">
    <property type="entry name" value="Tim21_IMS_sf"/>
</dbReference>
<dbReference type="STRING" id="3469.A0A4Y7JPA9"/>
<evidence type="ECO:0000256" key="1">
    <source>
        <dbReference type="SAM" id="MobiDB-lite"/>
    </source>
</evidence>
<organism evidence="3 4">
    <name type="scientific">Papaver somniferum</name>
    <name type="common">Opium poppy</name>
    <dbReference type="NCBI Taxonomy" id="3469"/>
    <lineage>
        <taxon>Eukaryota</taxon>
        <taxon>Viridiplantae</taxon>
        <taxon>Streptophyta</taxon>
        <taxon>Embryophyta</taxon>
        <taxon>Tracheophyta</taxon>
        <taxon>Spermatophyta</taxon>
        <taxon>Magnoliopsida</taxon>
        <taxon>Ranunculales</taxon>
        <taxon>Papaveraceae</taxon>
        <taxon>Papaveroideae</taxon>
        <taxon>Papaver</taxon>
    </lineage>
</organism>
<gene>
    <name evidence="3" type="ORF">C5167_024682</name>
</gene>
<keyword evidence="2" id="KW-0472">Membrane</keyword>
<feature type="transmembrane region" description="Helical" evidence="2">
    <location>
        <begin position="175"/>
        <end position="197"/>
    </location>
</feature>
<keyword evidence="2" id="KW-1133">Transmembrane helix</keyword>
<protein>
    <submittedName>
        <fullName evidence="3">Uncharacterized protein</fullName>
    </submittedName>
</protein>
<feature type="compositionally biased region" description="Basic and acidic residues" evidence="1">
    <location>
        <begin position="379"/>
        <end position="406"/>
    </location>
</feature>
<name>A0A4Y7JPA9_PAPSO</name>
<reference evidence="3 4" key="1">
    <citation type="journal article" date="2018" name="Science">
        <title>The opium poppy genome and morphinan production.</title>
        <authorList>
            <person name="Guo L."/>
            <person name="Winzer T."/>
            <person name="Yang X."/>
            <person name="Li Y."/>
            <person name="Ning Z."/>
            <person name="He Z."/>
            <person name="Teodor R."/>
            <person name="Lu Y."/>
            <person name="Bowser T.A."/>
            <person name="Graham I.A."/>
            <person name="Ye K."/>
        </authorList>
    </citation>
    <scope>NUCLEOTIDE SEQUENCE [LARGE SCALE GENOMIC DNA]</scope>
    <source>
        <strain evidence="4">cv. HN1</strain>
        <tissue evidence="3">Leaves</tissue>
    </source>
</reference>
<dbReference type="EMBL" id="CM010719">
    <property type="protein sequence ID" value="RZC62924.1"/>
    <property type="molecule type" value="Genomic_DNA"/>
</dbReference>
<evidence type="ECO:0000256" key="2">
    <source>
        <dbReference type="SAM" id="Phobius"/>
    </source>
</evidence>
<keyword evidence="4" id="KW-1185">Reference proteome</keyword>